<dbReference type="SUPFAM" id="SSF52540">
    <property type="entry name" value="P-loop containing nucleoside triphosphate hydrolases"/>
    <property type="match status" value="1"/>
</dbReference>
<accession>A0A7Y0HQH1</accession>
<evidence type="ECO:0000256" key="7">
    <source>
        <dbReference type="ARBA" id="ARBA00034617"/>
    </source>
</evidence>
<comment type="catalytic activity">
    <reaction evidence="7">
        <text>Couples ATP hydrolysis with the unwinding of duplex DNA by translocating in the 3'-5' direction.</text>
        <dbReference type="EC" id="5.6.2.4"/>
    </reaction>
</comment>
<dbReference type="PANTHER" id="PTHR11070:SF69">
    <property type="entry name" value="ATP-DEPENDENT DNA HELICASE UVRD2"/>
    <property type="match status" value="1"/>
</dbReference>
<protein>
    <recommendedName>
        <fullName evidence="8">DNA 3'-5' helicase</fullName>
        <ecNumber evidence="8">5.6.2.4</ecNumber>
    </recommendedName>
</protein>
<dbReference type="GO" id="GO:0005524">
    <property type="term" value="F:ATP binding"/>
    <property type="evidence" value="ECO:0007669"/>
    <property type="project" value="UniProtKB-UniRule"/>
</dbReference>
<feature type="domain" description="UvrD-like helicase ATP-binding" evidence="12">
    <location>
        <begin position="45"/>
        <end position="345"/>
    </location>
</feature>
<keyword evidence="6" id="KW-0413">Isomerase</keyword>
<organism evidence="14 15">
    <name type="scientific">Bifidobacterium oedipodis</name>
    <dbReference type="NCBI Taxonomy" id="2675322"/>
    <lineage>
        <taxon>Bacteria</taxon>
        <taxon>Bacillati</taxon>
        <taxon>Actinomycetota</taxon>
        <taxon>Actinomycetes</taxon>
        <taxon>Bifidobacteriales</taxon>
        <taxon>Bifidobacteriaceae</taxon>
        <taxon>Bifidobacterium</taxon>
    </lineage>
</organism>
<evidence type="ECO:0000256" key="8">
    <source>
        <dbReference type="ARBA" id="ARBA00034808"/>
    </source>
</evidence>
<dbReference type="PROSITE" id="PS51198">
    <property type="entry name" value="UVRD_HELICASE_ATP_BIND"/>
    <property type="match status" value="1"/>
</dbReference>
<feature type="compositionally biased region" description="Polar residues" evidence="11">
    <location>
        <begin position="1"/>
        <end position="10"/>
    </location>
</feature>
<dbReference type="Proteomes" id="UP000532194">
    <property type="component" value="Unassembled WGS sequence"/>
</dbReference>
<evidence type="ECO:0000256" key="3">
    <source>
        <dbReference type="ARBA" id="ARBA00022801"/>
    </source>
</evidence>
<evidence type="ECO:0000256" key="10">
    <source>
        <dbReference type="PROSITE-ProRule" id="PRU00560"/>
    </source>
</evidence>
<evidence type="ECO:0000256" key="6">
    <source>
        <dbReference type="ARBA" id="ARBA00023235"/>
    </source>
</evidence>
<dbReference type="InterPro" id="IPR014017">
    <property type="entry name" value="DNA_helicase_UvrD-like_C"/>
</dbReference>
<dbReference type="EMBL" id="JAAIII010000001">
    <property type="protein sequence ID" value="NMM92895.1"/>
    <property type="molecule type" value="Genomic_DNA"/>
</dbReference>
<evidence type="ECO:0000256" key="5">
    <source>
        <dbReference type="ARBA" id="ARBA00022840"/>
    </source>
</evidence>
<dbReference type="Gene3D" id="1.10.10.160">
    <property type="match status" value="1"/>
</dbReference>
<keyword evidence="4 10" id="KW-0347">Helicase</keyword>
<evidence type="ECO:0000256" key="11">
    <source>
        <dbReference type="SAM" id="MobiDB-lite"/>
    </source>
</evidence>
<dbReference type="GO" id="GO:0043138">
    <property type="term" value="F:3'-5' DNA helicase activity"/>
    <property type="evidence" value="ECO:0007669"/>
    <property type="project" value="UniProtKB-EC"/>
</dbReference>
<dbReference type="CDD" id="cd18807">
    <property type="entry name" value="SF1_C_UvrD"/>
    <property type="match status" value="1"/>
</dbReference>
<reference evidence="14 15" key="1">
    <citation type="submission" date="2020-02" db="EMBL/GenBank/DDBJ databases">
        <title>Characterization of phylogenetic diversity of novel bifidobacterial species isolated in Czech ZOOs.</title>
        <authorList>
            <person name="Lugli G.A."/>
            <person name="Vera N.B."/>
            <person name="Ventura M."/>
        </authorList>
    </citation>
    <scope>NUCLEOTIDE SEQUENCE [LARGE SCALE GENOMIC DNA]</scope>
    <source>
        <strain evidence="14 15">DSM 109957</strain>
    </source>
</reference>
<dbReference type="Gene3D" id="3.40.50.300">
    <property type="entry name" value="P-loop containing nucleotide triphosphate hydrolases"/>
    <property type="match status" value="3"/>
</dbReference>
<dbReference type="PROSITE" id="PS51217">
    <property type="entry name" value="UVRD_HELICASE_CTER"/>
    <property type="match status" value="1"/>
</dbReference>
<evidence type="ECO:0000256" key="1">
    <source>
        <dbReference type="ARBA" id="ARBA00009922"/>
    </source>
</evidence>
<dbReference type="InterPro" id="IPR014016">
    <property type="entry name" value="UvrD-like_ATP-bd"/>
</dbReference>
<dbReference type="PANTHER" id="PTHR11070">
    <property type="entry name" value="UVRD / RECB / PCRA DNA HELICASE FAMILY MEMBER"/>
    <property type="match status" value="1"/>
</dbReference>
<evidence type="ECO:0000259" key="12">
    <source>
        <dbReference type="PROSITE" id="PS51198"/>
    </source>
</evidence>
<dbReference type="Gene3D" id="1.10.486.10">
    <property type="entry name" value="PCRA, domain 4"/>
    <property type="match status" value="1"/>
</dbReference>
<evidence type="ECO:0000313" key="15">
    <source>
        <dbReference type="Proteomes" id="UP000532194"/>
    </source>
</evidence>
<feature type="region of interest" description="Disordered" evidence="11">
    <location>
        <begin position="1"/>
        <end position="41"/>
    </location>
</feature>
<dbReference type="InterPro" id="IPR000212">
    <property type="entry name" value="DNA_helicase_UvrD/REP"/>
</dbReference>
<feature type="domain" description="UvrD-like helicase C-terminal" evidence="13">
    <location>
        <begin position="346"/>
        <end position="553"/>
    </location>
</feature>
<dbReference type="GO" id="GO:0016787">
    <property type="term" value="F:hydrolase activity"/>
    <property type="evidence" value="ECO:0007669"/>
    <property type="project" value="UniProtKB-UniRule"/>
</dbReference>
<comment type="similarity">
    <text evidence="1">Belongs to the helicase family. UvrD subfamily.</text>
</comment>
<dbReference type="EC" id="5.6.2.4" evidence="8"/>
<evidence type="ECO:0000256" key="2">
    <source>
        <dbReference type="ARBA" id="ARBA00022741"/>
    </source>
</evidence>
<dbReference type="InterPro" id="IPR027417">
    <property type="entry name" value="P-loop_NTPase"/>
</dbReference>
<keyword evidence="3 10" id="KW-0378">Hydrolase</keyword>
<feature type="binding site" evidence="10">
    <location>
        <begin position="66"/>
        <end position="73"/>
    </location>
    <ligand>
        <name>ATP</name>
        <dbReference type="ChEBI" id="CHEBI:30616"/>
    </ligand>
</feature>
<dbReference type="Pfam" id="PF13361">
    <property type="entry name" value="UvrD_C"/>
    <property type="match status" value="2"/>
</dbReference>
<name>A0A7Y0HQH1_9BIFI</name>
<keyword evidence="2 10" id="KW-0547">Nucleotide-binding</keyword>
<dbReference type="CDD" id="cd17932">
    <property type="entry name" value="DEXQc_UvrD"/>
    <property type="match status" value="1"/>
</dbReference>
<dbReference type="InterPro" id="IPR013986">
    <property type="entry name" value="DExx_box_DNA_helicase_dom_sf"/>
</dbReference>
<dbReference type="Pfam" id="PF00580">
    <property type="entry name" value="UvrD-helicase"/>
    <property type="match status" value="1"/>
</dbReference>
<dbReference type="GO" id="GO:0005829">
    <property type="term" value="C:cytosol"/>
    <property type="evidence" value="ECO:0007669"/>
    <property type="project" value="TreeGrafter"/>
</dbReference>
<dbReference type="GO" id="GO:0003677">
    <property type="term" value="F:DNA binding"/>
    <property type="evidence" value="ECO:0007669"/>
    <property type="project" value="UniProtKB-KW"/>
</dbReference>
<keyword evidence="5 10" id="KW-0067">ATP-binding</keyword>
<evidence type="ECO:0000256" key="4">
    <source>
        <dbReference type="ARBA" id="ARBA00022806"/>
    </source>
</evidence>
<proteinExistence type="inferred from homology"/>
<evidence type="ECO:0000313" key="14">
    <source>
        <dbReference type="EMBL" id="NMM92895.1"/>
    </source>
</evidence>
<keyword evidence="15" id="KW-1185">Reference proteome</keyword>
<comment type="caution">
    <text evidence="14">The sequence shown here is derived from an EMBL/GenBank/DDBJ whole genome shotgun (WGS) entry which is preliminary data.</text>
</comment>
<evidence type="ECO:0000259" key="13">
    <source>
        <dbReference type="PROSITE" id="PS51217"/>
    </source>
</evidence>
<evidence type="ECO:0000256" key="9">
    <source>
        <dbReference type="ARBA" id="ARBA00048988"/>
    </source>
</evidence>
<comment type="catalytic activity">
    <reaction evidence="9">
        <text>ATP + H2O = ADP + phosphate + H(+)</text>
        <dbReference type="Rhea" id="RHEA:13065"/>
        <dbReference type="ChEBI" id="CHEBI:15377"/>
        <dbReference type="ChEBI" id="CHEBI:15378"/>
        <dbReference type="ChEBI" id="CHEBI:30616"/>
        <dbReference type="ChEBI" id="CHEBI:43474"/>
        <dbReference type="ChEBI" id="CHEBI:456216"/>
        <dbReference type="EC" id="5.6.2.4"/>
    </reaction>
</comment>
<gene>
    <name evidence="14" type="ORF">G1C95_0080</name>
</gene>
<dbReference type="AlphaFoldDB" id="A0A7Y0HQH1"/>
<dbReference type="GO" id="GO:0000725">
    <property type="term" value="P:recombinational repair"/>
    <property type="evidence" value="ECO:0007669"/>
    <property type="project" value="TreeGrafter"/>
</dbReference>
<sequence length="553" mass="59346">MADSTSSITSAGPVDQMVPDGEAEPNGERNAPTIAGAGSPQDILEGLDEHQRKAATTLQGPVRIIAGAGAGKTRTITRRIAYACATKAWNPERVLAVTFSVKAAAEMRARLGQLGVGGTAGGPGVTAATFHSAALRQLNGVWADVCEAPFPHLIEDQRDTVSRAITRAIGRSDIDPLIARDVLAEINWAKISLIARDDYARVISTIQRQPPAGLDADRFADIYDAYEQEKTSRGEIDFDDILLLVCHIMDDFPEAAAQIRSTIGWLTVDEYQDVSPLQHRLLTLWLGGGGSEGKAVMNRNVCVVGDPAQTIYSFAGASSWDLLRFADEFGPLAADVNLNTDYRSTPQVVSLANRVLAAAPNREDYLKLASGRERGATIGRIAYDTDLDEAQGVAARIARLVSGGAKPSDCAILTRINAQQPIFGAALRSCGLRFRVRRDSGWQSNALANEAATKRALLEAMGLDASGAREGDDPGVTISTIHAAKGLEFKHVFLIGCSEGLLPYGAPEPGETLEEERRLMYVGITRAEDTLTLSYAKTKDGYGAQQRRPSRFL</sequence>